<reference evidence="1" key="1">
    <citation type="submission" date="2021-05" db="EMBL/GenBank/DDBJ databases">
        <authorList>
            <person name="Alioto T."/>
            <person name="Alioto T."/>
            <person name="Gomez Garrido J."/>
        </authorList>
    </citation>
    <scope>NUCLEOTIDE SEQUENCE</scope>
</reference>
<name>A0A8D8Q101_9HEMI</name>
<dbReference type="PANTHER" id="PTHR21243">
    <property type="entry name" value="PROTEIN SCAI"/>
    <property type="match status" value="1"/>
</dbReference>
<dbReference type="GO" id="GO:0003714">
    <property type="term" value="F:transcription corepressor activity"/>
    <property type="evidence" value="ECO:0007669"/>
    <property type="project" value="InterPro"/>
</dbReference>
<sequence length="626" mass="72030">MGMDDHERAIVIEFCKLLEKSKQLFNALRDLPSQGFNKKQLESYFSRTFDVYTRLWKFQQQHRQVLDQKYGLKRWQIGEIASKIGQLYYHYYLRTSETKYLNEAYAFYLAIRSRAYYSRAAKEDRSDLMVKQLRYYARFIVVCLLLRKMQLVRELVMELDKHIVDYTTTYEPDDQMEWSLVLEEIKSFVKGDCIVNVLHADSNPICLSHRLSPLTTPPVEKSTMMNLSLQEVVVIGNSCNQVCDVVFIGNSCNQVKFNELSMDMYRIAQTLEREFNEDAGPYVGVGPGGDRTGAAGVGPPGVGGPHFNCSPAPARAPFEKSYSLSSTKGCSGYPVVSGCQENGGQERHHFYRKENPHKHILYKPVFSHIINFISAGFRELLANGALMIYLSADGCFSSSKHQNDVGYDFGGIVTASHKKEPDIPNKKGSHIKESHCLYPGDLYPFTRKPLFLIVDSDNSFVFQNLPPYFGQPLIILMSPQDLPSIFHDQRHYGNLFTLFLHSPLTAFCYICNVLSVPIHHWERCQSYIDRFVTEASRLLTRSRIDPAYLQFFGDDFLRLLLLRYVFCDVVLHLHQAFKGRQYRPKCQPPLPDQDLLEHPSLQHLVLDLAAHLEVRKHFHQIQSDVQ</sequence>
<dbReference type="Pfam" id="PF12070">
    <property type="entry name" value="SCAI"/>
    <property type="match status" value="1"/>
</dbReference>
<dbReference type="InterPro" id="IPR022709">
    <property type="entry name" value="SCAI"/>
</dbReference>
<dbReference type="AlphaFoldDB" id="A0A8D8Q101"/>
<dbReference type="GO" id="GO:0006351">
    <property type="term" value="P:DNA-templated transcription"/>
    <property type="evidence" value="ECO:0007669"/>
    <property type="project" value="InterPro"/>
</dbReference>
<accession>A0A8D8Q101</accession>
<protein>
    <submittedName>
        <fullName evidence="1">Protein SCAI</fullName>
    </submittedName>
</protein>
<proteinExistence type="predicted"/>
<dbReference type="EMBL" id="HBUF01050226">
    <property type="protein sequence ID" value="CAG6621456.1"/>
    <property type="molecule type" value="Transcribed_RNA"/>
</dbReference>
<evidence type="ECO:0000313" key="1">
    <source>
        <dbReference type="EMBL" id="CAG6621456.1"/>
    </source>
</evidence>
<organism evidence="1">
    <name type="scientific">Cacopsylla melanoneura</name>
    <dbReference type="NCBI Taxonomy" id="428564"/>
    <lineage>
        <taxon>Eukaryota</taxon>
        <taxon>Metazoa</taxon>
        <taxon>Ecdysozoa</taxon>
        <taxon>Arthropoda</taxon>
        <taxon>Hexapoda</taxon>
        <taxon>Insecta</taxon>
        <taxon>Pterygota</taxon>
        <taxon>Neoptera</taxon>
        <taxon>Paraneoptera</taxon>
        <taxon>Hemiptera</taxon>
        <taxon>Sternorrhyncha</taxon>
        <taxon>Psylloidea</taxon>
        <taxon>Psyllidae</taxon>
        <taxon>Psyllinae</taxon>
        <taxon>Cacopsylla</taxon>
    </lineage>
</organism>